<organism evidence="2 3">
    <name type="scientific">Ammoniphilus oxalaticus</name>
    <dbReference type="NCBI Taxonomy" id="66863"/>
    <lineage>
        <taxon>Bacteria</taxon>
        <taxon>Bacillati</taxon>
        <taxon>Bacillota</taxon>
        <taxon>Bacilli</taxon>
        <taxon>Bacillales</taxon>
        <taxon>Paenibacillaceae</taxon>
        <taxon>Aneurinibacillus group</taxon>
        <taxon>Ammoniphilus</taxon>
    </lineage>
</organism>
<proteinExistence type="predicted"/>
<evidence type="ECO:0000256" key="1">
    <source>
        <dbReference type="SAM" id="MobiDB-lite"/>
    </source>
</evidence>
<name>A0A419SQ77_9BACL</name>
<evidence type="ECO:0000313" key="3">
    <source>
        <dbReference type="Proteomes" id="UP000284219"/>
    </source>
</evidence>
<feature type="compositionally biased region" description="Basic and acidic residues" evidence="1">
    <location>
        <begin position="15"/>
        <end position="31"/>
    </location>
</feature>
<comment type="caution">
    <text evidence="2">The sequence shown here is derived from an EMBL/GenBank/DDBJ whole genome shotgun (WGS) entry which is preliminary data.</text>
</comment>
<dbReference type="AlphaFoldDB" id="A0A419SQ77"/>
<gene>
    <name evidence="2" type="ORF">BEP19_16720</name>
</gene>
<feature type="region of interest" description="Disordered" evidence="1">
    <location>
        <begin position="1"/>
        <end position="31"/>
    </location>
</feature>
<keyword evidence="3" id="KW-1185">Reference proteome</keyword>
<reference evidence="2 3" key="1">
    <citation type="submission" date="2016-08" db="EMBL/GenBank/DDBJ databases">
        <title>Novel Firmicute Genomes.</title>
        <authorList>
            <person name="Poppleton D.I."/>
            <person name="Gribaldo S."/>
        </authorList>
    </citation>
    <scope>NUCLEOTIDE SEQUENCE [LARGE SCALE GENOMIC DNA]</scope>
    <source>
        <strain evidence="2 3">RAOx-1</strain>
    </source>
</reference>
<evidence type="ECO:0000313" key="2">
    <source>
        <dbReference type="EMBL" id="RKD26481.1"/>
    </source>
</evidence>
<protein>
    <submittedName>
        <fullName evidence="2">Uncharacterized protein</fullName>
    </submittedName>
</protein>
<dbReference type="RefSeq" id="WP_120188133.1">
    <property type="nucleotide sequence ID" value="NZ_MCHY01000003.1"/>
</dbReference>
<accession>A0A419SQ77</accession>
<dbReference type="Proteomes" id="UP000284219">
    <property type="component" value="Unassembled WGS sequence"/>
</dbReference>
<dbReference type="OrthoDB" id="2680294at2"/>
<dbReference type="EMBL" id="MCHY01000003">
    <property type="protein sequence ID" value="RKD26481.1"/>
    <property type="molecule type" value="Genomic_DNA"/>
</dbReference>
<sequence length="92" mass="10649">MKVRGVGQGAPVRNTRSDKKERVQSYVSSDDKQKLNRLARSCNTTESELVNEVLSYFLNHPDFINWIQDRHGVTKEDPFRIVPINDEGKLIY</sequence>